<dbReference type="Proteomes" id="UP001201163">
    <property type="component" value="Unassembled WGS sequence"/>
</dbReference>
<evidence type="ECO:0000256" key="3">
    <source>
        <dbReference type="SAM" id="Phobius"/>
    </source>
</evidence>
<feature type="region of interest" description="Disordered" evidence="2">
    <location>
        <begin position="1"/>
        <end position="39"/>
    </location>
</feature>
<keyword evidence="6" id="KW-1185">Reference proteome</keyword>
<proteinExistence type="inferred from homology"/>
<dbReference type="Pfam" id="PF00722">
    <property type="entry name" value="Glyco_hydro_16"/>
    <property type="match status" value="1"/>
</dbReference>
<organism evidence="5 6">
    <name type="scientific">Lactarius akahatsu</name>
    <dbReference type="NCBI Taxonomy" id="416441"/>
    <lineage>
        <taxon>Eukaryota</taxon>
        <taxon>Fungi</taxon>
        <taxon>Dikarya</taxon>
        <taxon>Basidiomycota</taxon>
        <taxon>Agaricomycotina</taxon>
        <taxon>Agaricomycetes</taxon>
        <taxon>Russulales</taxon>
        <taxon>Russulaceae</taxon>
        <taxon>Lactarius</taxon>
    </lineage>
</organism>
<comment type="caution">
    <text evidence="5">The sequence shown here is derived from an EMBL/GenBank/DDBJ whole genome shotgun (WGS) entry which is preliminary data.</text>
</comment>
<dbReference type="Gene3D" id="2.60.120.200">
    <property type="match status" value="1"/>
</dbReference>
<dbReference type="InterPro" id="IPR000757">
    <property type="entry name" value="Beta-glucanase-like"/>
</dbReference>
<dbReference type="AlphaFoldDB" id="A0AAD4LMX6"/>
<protein>
    <submittedName>
        <fullName evidence="5">Glycoside hydrolase family 16 protein</fullName>
    </submittedName>
</protein>
<dbReference type="PROSITE" id="PS51762">
    <property type="entry name" value="GH16_2"/>
    <property type="match status" value="1"/>
</dbReference>
<feature type="domain" description="GH16" evidence="4">
    <location>
        <begin position="195"/>
        <end position="492"/>
    </location>
</feature>
<dbReference type="GO" id="GO:0005975">
    <property type="term" value="P:carbohydrate metabolic process"/>
    <property type="evidence" value="ECO:0007669"/>
    <property type="project" value="InterPro"/>
</dbReference>
<evidence type="ECO:0000259" key="4">
    <source>
        <dbReference type="PROSITE" id="PS51762"/>
    </source>
</evidence>
<dbReference type="SUPFAM" id="SSF49899">
    <property type="entry name" value="Concanavalin A-like lectins/glucanases"/>
    <property type="match status" value="1"/>
</dbReference>
<reference evidence="5" key="1">
    <citation type="submission" date="2022-01" db="EMBL/GenBank/DDBJ databases">
        <title>Comparative genomics reveals a dynamic genome evolution in the ectomycorrhizal milk-cap (Lactarius) mushrooms.</title>
        <authorList>
            <consortium name="DOE Joint Genome Institute"/>
            <person name="Lebreton A."/>
            <person name="Tang N."/>
            <person name="Kuo A."/>
            <person name="LaButti K."/>
            <person name="Drula E."/>
            <person name="Barry K."/>
            <person name="Clum A."/>
            <person name="Lipzen A."/>
            <person name="Mousain D."/>
            <person name="Ng V."/>
            <person name="Wang R."/>
            <person name="Wang X."/>
            <person name="Dai Y."/>
            <person name="Henrissat B."/>
            <person name="Grigoriev I.V."/>
            <person name="Guerin-Laguette A."/>
            <person name="Yu F."/>
            <person name="Martin F.M."/>
        </authorList>
    </citation>
    <scope>NUCLEOTIDE SEQUENCE</scope>
    <source>
        <strain evidence="5">QP</strain>
    </source>
</reference>
<dbReference type="PANTHER" id="PTHR10963">
    <property type="entry name" value="GLYCOSYL HYDROLASE-RELATED"/>
    <property type="match status" value="1"/>
</dbReference>
<name>A0AAD4LMX6_9AGAM</name>
<dbReference type="GO" id="GO:0004553">
    <property type="term" value="F:hydrolase activity, hydrolyzing O-glycosyl compounds"/>
    <property type="evidence" value="ECO:0007669"/>
    <property type="project" value="InterPro"/>
</dbReference>
<gene>
    <name evidence="5" type="ORF">EDB92DRAFT_1793896</name>
</gene>
<evidence type="ECO:0000313" key="5">
    <source>
        <dbReference type="EMBL" id="KAH8996221.1"/>
    </source>
</evidence>
<keyword evidence="3" id="KW-0472">Membrane</keyword>
<keyword evidence="3" id="KW-0812">Transmembrane</keyword>
<comment type="similarity">
    <text evidence="1">Belongs to the glycosyl hydrolase 16 family.</text>
</comment>
<dbReference type="PANTHER" id="PTHR10963:SF55">
    <property type="entry name" value="GLYCOSIDE HYDROLASE FAMILY 16 PROTEIN"/>
    <property type="match status" value="1"/>
</dbReference>
<evidence type="ECO:0000313" key="6">
    <source>
        <dbReference type="Proteomes" id="UP001201163"/>
    </source>
</evidence>
<feature type="compositionally biased region" description="Polar residues" evidence="2">
    <location>
        <begin position="1"/>
        <end position="31"/>
    </location>
</feature>
<dbReference type="InterPro" id="IPR050546">
    <property type="entry name" value="Glycosyl_Hydrlase_16"/>
</dbReference>
<keyword evidence="5" id="KW-0378">Hydrolase</keyword>
<sequence length="492" mass="54294">MARGNTPQLYRNSDTSASGSTHIPSNNSGTASFRAPFLSPASRPSSVWSPPSHVTHSHTALPTYTASELPPKAPLPSTLLSEKLTKEEKPWLNQRPDGRTRASRWITLLMLVIGVFASGFICYFGYNDAGKTMIDSSQLCLVMEDTFDTFDVDNGGTWTRDVEMSGFGNGEFEMATALSDNLFVRNGQLYIKPTLTSNVLSNPDQIFNGGNYTLQGCTTLKSNASACSASSNSKTGATIPPVMSARLSTKDSYSIRFGKVEVVAKLPRGDWLWPAIWMLPLSQVYGAWPLSGEIDIMEARGNGPSYPAQGNNFVRSTLAWGPLPAITARLFGWQSLKRSNYAQKFHTYTLEWTENFIKIYVDSRLKNMVQLQVDKAQQTNGGFFWKRGNFPLTAHNNTAAEIVVPNPWTTATVQNATNAAPFDQPFYLILNLAAGGTSGWFPDKLGNKPWFDGSASAMRDFANQQSTWSATWPSNDDDLSFRIDSVRMWKLC</sequence>
<dbReference type="InterPro" id="IPR013320">
    <property type="entry name" value="ConA-like_dom_sf"/>
</dbReference>
<keyword evidence="3" id="KW-1133">Transmembrane helix</keyword>
<accession>A0AAD4LMX6</accession>
<evidence type="ECO:0000256" key="2">
    <source>
        <dbReference type="SAM" id="MobiDB-lite"/>
    </source>
</evidence>
<feature type="transmembrane region" description="Helical" evidence="3">
    <location>
        <begin position="105"/>
        <end position="126"/>
    </location>
</feature>
<evidence type="ECO:0000256" key="1">
    <source>
        <dbReference type="ARBA" id="ARBA00006865"/>
    </source>
</evidence>
<dbReference type="EMBL" id="JAKELL010000009">
    <property type="protein sequence ID" value="KAH8996221.1"/>
    <property type="molecule type" value="Genomic_DNA"/>
</dbReference>